<name>A0AAN7AYC5_9PEZI</name>
<dbReference type="EMBL" id="MU863889">
    <property type="protein sequence ID" value="KAK4203484.1"/>
    <property type="molecule type" value="Genomic_DNA"/>
</dbReference>
<comment type="caution">
    <text evidence="1">The sequence shown here is derived from an EMBL/GenBank/DDBJ whole genome shotgun (WGS) entry which is preliminary data.</text>
</comment>
<proteinExistence type="predicted"/>
<evidence type="ECO:0000313" key="1">
    <source>
        <dbReference type="EMBL" id="KAK4203484.1"/>
    </source>
</evidence>
<gene>
    <name evidence="1" type="ORF">QBC40DRAFT_251183</name>
</gene>
<organism evidence="1 2">
    <name type="scientific">Triangularia verruculosa</name>
    <dbReference type="NCBI Taxonomy" id="2587418"/>
    <lineage>
        <taxon>Eukaryota</taxon>
        <taxon>Fungi</taxon>
        <taxon>Dikarya</taxon>
        <taxon>Ascomycota</taxon>
        <taxon>Pezizomycotina</taxon>
        <taxon>Sordariomycetes</taxon>
        <taxon>Sordariomycetidae</taxon>
        <taxon>Sordariales</taxon>
        <taxon>Podosporaceae</taxon>
        <taxon>Triangularia</taxon>
    </lineage>
</organism>
<reference evidence="1" key="2">
    <citation type="submission" date="2023-05" db="EMBL/GenBank/DDBJ databases">
        <authorList>
            <consortium name="Lawrence Berkeley National Laboratory"/>
            <person name="Steindorff A."/>
            <person name="Hensen N."/>
            <person name="Bonometti L."/>
            <person name="Westerberg I."/>
            <person name="Brannstrom I.O."/>
            <person name="Guillou S."/>
            <person name="Cros-Aarteil S."/>
            <person name="Calhoun S."/>
            <person name="Haridas S."/>
            <person name="Kuo A."/>
            <person name="Mondo S."/>
            <person name="Pangilinan J."/>
            <person name="Riley R."/>
            <person name="Labutti K."/>
            <person name="Andreopoulos B."/>
            <person name="Lipzen A."/>
            <person name="Chen C."/>
            <person name="Yanf M."/>
            <person name="Daum C."/>
            <person name="Ng V."/>
            <person name="Clum A."/>
            <person name="Ohm R."/>
            <person name="Martin F."/>
            <person name="Silar P."/>
            <person name="Natvig D."/>
            <person name="Lalanne C."/>
            <person name="Gautier V."/>
            <person name="Ament-Velasquez S.L."/>
            <person name="Kruys A."/>
            <person name="Hutchinson M.I."/>
            <person name="Powell A.J."/>
            <person name="Barry K."/>
            <person name="Miller A.N."/>
            <person name="Grigoriev I.V."/>
            <person name="Debuchy R."/>
            <person name="Gladieux P."/>
            <person name="Thoren M.H."/>
            <person name="Johannesson H."/>
        </authorList>
    </citation>
    <scope>NUCLEOTIDE SEQUENCE</scope>
    <source>
        <strain evidence="1">CBS 315.58</strain>
    </source>
</reference>
<protein>
    <submittedName>
        <fullName evidence="1">Uncharacterized protein</fullName>
    </submittedName>
</protein>
<evidence type="ECO:0000313" key="2">
    <source>
        <dbReference type="Proteomes" id="UP001303160"/>
    </source>
</evidence>
<sequence length="206" mass="21111">MVSFRKLAAAALAASAPVMAALTPAGIVVAIKDLTAKSQALQQPAHSISLINGPLIVVGLGPFPQIIVGFTQIINVATTAVPEIATTPAIDVVADRQAVADAFKEFVRVHQVLLNILIGKAGLFTTVPFIGAPVTAILRQLESTVDAFAFAVIDVVASQDGVPSSATSLTATLDAAIKSYEGLQLTKRENAIPVAAIKAAPIAARA</sequence>
<reference evidence="1" key="1">
    <citation type="journal article" date="2023" name="Mol. Phylogenet. Evol.">
        <title>Genome-scale phylogeny and comparative genomics of the fungal order Sordariales.</title>
        <authorList>
            <person name="Hensen N."/>
            <person name="Bonometti L."/>
            <person name="Westerberg I."/>
            <person name="Brannstrom I.O."/>
            <person name="Guillou S."/>
            <person name="Cros-Aarteil S."/>
            <person name="Calhoun S."/>
            <person name="Haridas S."/>
            <person name="Kuo A."/>
            <person name="Mondo S."/>
            <person name="Pangilinan J."/>
            <person name="Riley R."/>
            <person name="LaButti K."/>
            <person name="Andreopoulos B."/>
            <person name="Lipzen A."/>
            <person name="Chen C."/>
            <person name="Yan M."/>
            <person name="Daum C."/>
            <person name="Ng V."/>
            <person name="Clum A."/>
            <person name="Steindorff A."/>
            <person name="Ohm R.A."/>
            <person name="Martin F."/>
            <person name="Silar P."/>
            <person name="Natvig D.O."/>
            <person name="Lalanne C."/>
            <person name="Gautier V."/>
            <person name="Ament-Velasquez S.L."/>
            <person name="Kruys A."/>
            <person name="Hutchinson M.I."/>
            <person name="Powell A.J."/>
            <person name="Barry K."/>
            <person name="Miller A.N."/>
            <person name="Grigoriev I.V."/>
            <person name="Debuchy R."/>
            <person name="Gladieux P."/>
            <person name="Hiltunen Thoren M."/>
            <person name="Johannesson H."/>
        </authorList>
    </citation>
    <scope>NUCLEOTIDE SEQUENCE</scope>
    <source>
        <strain evidence="1">CBS 315.58</strain>
    </source>
</reference>
<dbReference type="Pfam" id="PF17615">
    <property type="entry name" value="C166"/>
    <property type="match status" value="1"/>
</dbReference>
<dbReference type="Proteomes" id="UP001303160">
    <property type="component" value="Unassembled WGS sequence"/>
</dbReference>
<keyword evidence="2" id="KW-1185">Reference proteome</keyword>
<accession>A0AAN7AYC5</accession>
<dbReference type="AlphaFoldDB" id="A0AAN7AYC5"/>